<evidence type="ECO:0000313" key="2">
    <source>
        <dbReference type="EMBL" id="KUN08612.1"/>
    </source>
</evidence>
<keyword evidence="3" id="KW-1185">Reference proteome</keyword>
<reference evidence="2 3" key="1">
    <citation type="submission" date="2015-10" db="EMBL/GenBank/DDBJ databases">
        <title>Draft genome sequence of Streptomyces yokosukanensis DSM 40224, type strain for the species Streptomyces yokosukanensis.</title>
        <authorList>
            <person name="Ruckert C."/>
            <person name="Winkler A."/>
            <person name="Kalinowski J."/>
            <person name="Kampfer P."/>
            <person name="Glaeser S."/>
        </authorList>
    </citation>
    <scope>NUCLEOTIDE SEQUENCE [LARGE SCALE GENOMIC DNA]</scope>
    <source>
        <strain evidence="2 3">DSM 40224</strain>
    </source>
</reference>
<dbReference type="OrthoDB" id="4246225at2"/>
<dbReference type="STRING" id="67386.AQI95_09680"/>
<dbReference type="EMBL" id="LMWN01000008">
    <property type="protein sequence ID" value="KUN08612.1"/>
    <property type="molecule type" value="Genomic_DNA"/>
</dbReference>
<feature type="region of interest" description="Disordered" evidence="1">
    <location>
        <begin position="1"/>
        <end position="27"/>
    </location>
</feature>
<gene>
    <name evidence="2" type="ORF">AQI95_09680</name>
</gene>
<protein>
    <submittedName>
        <fullName evidence="2">Uncharacterized protein</fullName>
    </submittedName>
</protein>
<accession>A0A101PBX0</accession>
<evidence type="ECO:0000256" key="1">
    <source>
        <dbReference type="SAM" id="MobiDB-lite"/>
    </source>
</evidence>
<proteinExistence type="predicted"/>
<dbReference type="RefSeq" id="WP_067120293.1">
    <property type="nucleotide sequence ID" value="NZ_KQ948208.1"/>
</dbReference>
<dbReference type="AlphaFoldDB" id="A0A101PBX0"/>
<dbReference type="Proteomes" id="UP000053127">
    <property type="component" value="Unassembled WGS sequence"/>
</dbReference>
<comment type="caution">
    <text evidence="2">The sequence shown here is derived from an EMBL/GenBank/DDBJ whole genome shotgun (WGS) entry which is preliminary data.</text>
</comment>
<name>A0A101PBX0_9ACTN</name>
<evidence type="ECO:0000313" key="3">
    <source>
        <dbReference type="Proteomes" id="UP000053127"/>
    </source>
</evidence>
<organism evidence="2 3">
    <name type="scientific">Streptomyces yokosukanensis</name>
    <dbReference type="NCBI Taxonomy" id="67386"/>
    <lineage>
        <taxon>Bacteria</taxon>
        <taxon>Bacillati</taxon>
        <taxon>Actinomycetota</taxon>
        <taxon>Actinomycetes</taxon>
        <taxon>Kitasatosporales</taxon>
        <taxon>Streptomycetaceae</taxon>
        <taxon>Streptomyces</taxon>
    </lineage>
</organism>
<sequence length="62" mass="6435">MSTTINSPAELDELPDGSEFEDAEGDSGLKTSGFAYLVPGFAHPVRADFFAYPVAVKGLGAA</sequence>
<feature type="compositionally biased region" description="Acidic residues" evidence="1">
    <location>
        <begin position="10"/>
        <end position="25"/>
    </location>
</feature>